<evidence type="ECO:0000313" key="9">
    <source>
        <dbReference type="EMBL" id="ABK99082.1"/>
    </source>
</evidence>
<keyword evidence="3" id="KW-1003">Cell membrane</keyword>
<name>A1AP12_PELPD</name>
<comment type="similarity">
    <text evidence="2 7">Belongs to the ExbD/TolR family.</text>
</comment>
<dbReference type="eggNOG" id="COG0848">
    <property type="taxonomic scope" value="Bacteria"/>
</dbReference>
<evidence type="ECO:0000256" key="6">
    <source>
        <dbReference type="ARBA" id="ARBA00023136"/>
    </source>
</evidence>
<dbReference type="EMBL" id="CP000482">
    <property type="protein sequence ID" value="ABK99082.1"/>
    <property type="molecule type" value="Genomic_DNA"/>
</dbReference>
<dbReference type="Pfam" id="PF02472">
    <property type="entry name" value="ExbD"/>
    <property type="match status" value="1"/>
</dbReference>
<dbReference type="Gene3D" id="3.30.420.270">
    <property type="match status" value="1"/>
</dbReference>
<gene>
    <name evidence="9" type="ordered locus">Ppro_1466</name>
</gene>
<dbReference type="PANTHER" id="PTHR30558:SF7">
    <property type="entry name" value="TOL-PAL SYSTEM PROTEIN TOLR"/>
    <property type="match status" value="1"/>
</dbReference>
<dbReference type="PANTHER" id="PTHR30558">
    <property type="entry name" value="EXBD MEMBRANE COMPONENT OF PMF-DRIVEN MACROMOLECULE IMPORT SYSTEM"/>
    <property type="match status" value="1"/>
</dbReference>
<keyword evidence="4 7" id="KW-0812">Transmembrane</keyword>
<evidence type="ECO:0000256" key="7">
    <source>
        <dbReference type="RuleBase" id="RU003879"/>
    </source>
</evidence>
<reference evidence="9 10" key="1">
    <citation type="submission" date="2006-10" db="EMBL/GenBank/DDBJ databases">
        <title>Complete sequence of chromosome of Pelobacter propionicus DSM 2379.</title>
        <authorList>
            <consortium name="US DOE Joint Genome Institute"/>
            <person name="Copeland A."/>
            <person name="Lucas S."/>
            <person name="Lapidus A."/>
            <person name="Barry K."/>
            <person name="Detter J.C."/>
            <person name="Glavina del Rio T."/>
            <person name="Hammon N."/>
            <person name="Israni S."/>
            <person name="Dalin E."/>
            <person name="Tice H."/>
            <person name="Pitluck S."/>
            <person name="Saunders E."/>
            <person name="Brettin T."/>
            <person name="Bruce D."/>
            <person name="Han C."/>
            <person name="Tapia R."/>
            <person name="Schmutz J."/>
            <person name="Larimer F."/>
            <person name="Land M."/>
            <person name="Hauser L."/>
            <person name="Kyrpides N."/>
            <person name="Kim E."/>
            <person name="Lovley D."/>
            <person name="Richardson P."/>
        </authorList>
    </citation>
    <scope>NUCLEOTIDE SEQUENCE [LARGE SCALE GENOMIC DNA]</scope>
    <source>
        <strain evidence="10">DSM 2379 / NBRC 103807 / OttBd1</strain>
    </source>
</reference>
<evidence type="ECO:0000256" key="5">
    <source>
        <dbReference type="ARBA" id="ARBA00022989"/>
    </source>
</evidence>
<protein>
    <submittedName>
        <fullName evidence="9">Biopolymer transport protein ExbD/TolR</fullName>
    </submittedName>
</protein>
<comment type="subcellular location">
    <subcellularLocation>
        <location evidence="1">Cell membrane</location>
        <topology evidence="1">Single-pass membrane protein</topology>
    </subcellularLocation>
    <subcellularLocation>
        <location evidence="7">Cell membrane</location>
        <topology evidence="7">Single-pass type II membrane protein</topology>
    </subcellularLocation>
</comment>
<dbReference type="AlphaFoldDB" id="A1AP12"/>
<keyword evidence="7" id="KW-0813">Transport</keyword>
<accession>A1AP12</accession>
<dbReference type="OrthoDB" id="8858387at2"/>
<evidence type="ECO:0000256" key="4">
    <source>
        <dbReference type="ARBA" id="ARBA00022692"/>
    </source>
</evidence>
<dbReference type="GO" id="GO:0022857">
    <property type="term" value="F:transmembrane transporter activity"/>
    <property type="evidence" value="ECO:0007669"/>
    <property type="project" value="InterPro"/>
</dbReference>
<dbReference type="GO" id="GO:0015031">
    <property type="term" value="P:protein transport"/>
    <property type="evidence" value="ECO:0007669"/>
    <property type="project" value="UniProtKB-KW"/>
</dbReference>
<dbReference type="KEGG" id="ppd:Ppro_1466"/>
<dbReference type="HOGENOM" id="CLU_085305_2_0_7"/>
<dbReference type="InterPro" id="IPR003400">
    <property type="entry name" value="ExbD"/>
</dbReference>
<keyword evidence="10" id="KW-1185">Reference proteome</keyword>
<evidence type="ECO:0000256" key="8">
    <source>
        <dbReference type="SAM" id="Phobius"/>
    </source>
</evidence>
<feature type="transmembrane region" description="Helical" evidence="8">
    <location>
        <begin position="12"/>
        <end position="37"/>
    </location>
</feature>
<sequence>MEEKEFDYINIIPFVDIMLVLLTIVLTTSTFIASGGIPVNLPKASRSNQEVIKTRTIQVDVNGTVIFDGHILTMPALATVLRPLDRATPFLIRADRDISLQGFVDVLDTVKSCGFSRVSLQTESRQ</sequence>
<dbReference type="GO" id="GO:0005886">
    <property type="term" value="C:plasma membrane"/>
    <property type="evidence" value="ECO:0007669"/>
    <property type="project" value="UniProtKB-SubCell"/>
</dbReference>
<evidence type="ECO:0000313" key="10">
    <source>
        <dbReference type="Proteomes" id="UP000006732"/>
    </source>
</evidence>
<organism evidence="9 10">
    <name type="scientific">Pelobacter propionicus (strain DSM 2379 / NBRC 103807 / OttBd1)</name>
    <dbReference type="NCBI Taxonomy" id="338966"/>
    <lineage>
        <taxon>Bacteria</taxon>
        <taxon>Pseudomonadati</taxon>
        <taxon>Thermodesulfobacteriota</taxon>
        <taxon>Desulfuromonadia</taxon>
        <taxon>Desulfuromonadales</taxon>
        <taxon>Desulfuromonadaceae</taxon>
        <taxon>Pelobacter</taxon>
    </lineage>
</organism>
<dbReference type="Proteomes" id="UP000006732">
    <property type="component" value="Chromosome"/>
</dbReference>
<dbReference type="RefSeq" id="WP_011735375.1">
    <property type="nucleotide sequence ID" value="NC_008609.1"/>
</dbReference>
<evidence type="ECO:0000256" key="3">
    <source>
        <dbReference type="ARBA" id="ARBA00022475"/>
    </source>
</evidence>
<evidence type="ECO:0000256" key="1">
    <source>
        <dbReference type="ARBA" id="ARBA00004162"/>
    </source>
</evidence>
<evidence type="ECO:0000256" key="2">
    <source>
        <dbReference type="ARBA" id="ARBA00005811"/>
    </source>
</evidence>
<dbReference type="STRING" id="338966.Ppro_1466"/>
<proteinExistence type="inferred from homology"/>
<keyword evidence="7" id="KW-0653">Protein transport</keyword>
<keyword evidence="6 8" id="KW-0472">Membrane</keyword>
<keyword evidence="5 8" id="KW-1133">Transmembrane helix</keyword>